<protein>
    <submittedName>
        <fullName evidence="1">Uncharacterized protein</fullName>
    </submittedName>
</protein>
<accession>A0A8B6HIZ5</accession>
<proteinExistence type="predicted"/>
<dbReference type="EMBL" id="UYJE01010129">
    <property type="protein sequence ID" value="VDI80010.1"/>
    <property type="molecule type" value="Genomic_DNA"/>
</dbReference>
<dbReference type="PANTHER" id="PTHR46601">
    <property type="entry name" value="ULP_PROTEASE DOMAIN-CONTAINING PROTEIN"/>
    <property type="match status" value="1"/>
</dbReference>
<name>A0A8B6HIZ5_MYTGA</name>
<organism evidence="1 2">
    <name type="scientific">Mytilus galloprovincialis</name>
    <name type="common">Mediterranean mussel</name>
    <dbReference type="NCBI Taxonomy" id="29158"/>
    <lineage>
        <taxon>Eukaryota</taxon>
        <taxon>Metazoa</taxon>
        <taxon>Spiralia</taxon>
        <taxon>Lophotrochozoa</taxon>
        <taxon>Mollusca</taxon>
        <taxon>Bivalvia</taxon>
        <taxon>Autobranchia</taxon>
        <taxon>Pteriomorphia</taxon>
        <taxon>Mytilida</taxon>
        <taxon>Mytiloidea</taxon>
        <taxon>Mytilidae</taxon>
        <taxon>Mytilinae</taxon>
        <taxon>Mytilus</taxon>
    </lineage>
</organism>
<evidence type="ECO:0000313" key="1">
    <source>
        <dbReference type="EMBL" id="VDI80010.1"/>
    </source>
</evidence>
<comment type="caution">
    <text evidence="1">The sequence shown here is derived from an EMBL/GenBank/DDBJ whole genome shotgun (WGS) entry which is preliminary data.</text>
</comment>
<gene>
    <name evidence="1" type="ORF">MGAL_10B008692</name>
</gene>
<sequence length="147" mass="16511">MLPTLMVINNICIAISTLLTERFQQSLKDKLIAMGTERASVMLGKSSGLVKRISDMTSKPVHAIHCSAHRNLPADWVLIGADFAENYRTFYQDEIQAAHWQYQQITVHPIVAYLKCPEEQCRDTSLVTESIVCITDDLTHIASAVHK</sequence>
<dbReference type="PANTHER" id="PTHR46601:SF1">
    <property type="entry name" value="ADF-H DOMAIN-CONTAINING PROTEIN"/>
    <property type="match status" value="1"/>
</dbReference>
<dbReference type="AlphaFoldDB" id="A0A8B6HIZ5"/>
<dbReference type="OrthoDB" id="6152551at2759"/>
<reference evidence="1" key="1">
    <citation type="submission" date="2018-11" db="EMBL/GenBank/DDBJ databases">
        <authorList>
            <person name="Alioto T."/>
            <person name="Alioto T."/>
        </authorList>
    </citation>
    <scope>NUCLEOTIDE SEQUENCE</scope>
</reference>
<dbReference type="Proteomes" id="UP000596742">
    <property type="component" value="Unassembled WGS sequence"/>
</dbReference>
<keyword evidence="2" id="KW-1185">Reference proteome</keyword>
<evidence type="ECO:0000313" key="2">
    <source>
        <dbReference type="Proteomes" id="UP000596742"/>
    </source>
</evidence>